<evidence type="ECO:0000313" key="3">
    <source>
        <dbReference type="Proteomes" id="UP001163046"/>
    </source>
</evidence>
<feature type="compositionally biased region" description="Pro residues" evidence="1">
    <location>
        <begin position="66"/>
        <end position="75"/>
    </location>
</feature>
<dbReference type="AlphaFoldDB" id="A0A9W9YWP9"/>
<evidence type="ECO:0000313" key="2">
    <source>
        <dbReference type="EMBL" id="KAJ7370765.1"/>
    </source>
</evidence>
<dbReference type="EMBL" id="MU826856">
    <property type="protein sequence ID" value="KAJ7370765.1"/>
    <property type="molecule type" value="Genomic_DNA"/>
</dbReference>
<comment type="caution">
    <text evidence="2">The sequence shown here is derived from an EMBL/GenBank/DDBJ whole genome shotgun (WGS) entry which is preliminary data.</text>
</comment>
<keyword evidence="3" id="KW-1185">Reference proteome</keyword>
<proteinExistence type="predicted"/>
<sequence length="106" mass="11547">MRVWWSCVYTLHSSGIPKGWLCTSTGMVNHVETSKERKPLLPDNNATSLQRLLIMKTAPSQTPSQPTRPGPPPAPDSNALTSHDAEKQHHEQTAPIIQLPGGPGHP</sequence>
<protein>
    <submittedName>
        <fullName evidence="2">Uncharacterized protein</fullName>
    </submittedName>
</protein>
<dbReference type="Proteomes" id="UP001163046">
    <property type="component" value="Unassembled WGS sequence"/>
</dbReference>
<name>A0A9W9YWP9_9CNID</name>
<feature type="region of interest" description="Disordered" evidence="1">
    <location>
        <begin position="55"/>
        <end position="106"/>
    </location>
</feature>
<evidence type="ECO:0000256" key="1">
    <source>
        <dbReference type="SAM" id="MobiDB-lite"/>
    </source>
</evidence>
<reference evidence="2" key="1">
    <citation type="submission" date="2023-01" db="EMBL/GenBank/DDBJ databases">
        <title>Genome assembly of the deep-sea coral Lophelia pertusa.</title>
        <authorList>
            <person name="Herrera S."/>
            <person name="Cordes E."/>
        </authorList>
    </citation>
    <scope>NUCLEOTIDE SEQUENCE</scope>
    <source>
        <strain evidence="2">USNM1676648</strain>
        <tissue evidence="2">Polyp</tissue>
    </source>
</reference>
<organism evidence="2 3">
    <name type="scientific">Desmophyllum pertusum</name>
    <dbReference type="NCBI Taxonomy" id="174260"/>
    <lineage>
        <taxon>Eukaryota</taxon>
        <taxon>Metazoa</taxon>
        <taxon>Cnidaria</taxon>
        <taxon>Anthozoa</taxon>
        <taxon>Hexacorallia</taxon>
        <taxon>Scleractinia</taxon>
        <taxon>Caryophylliina</taxon>
        <taxon>Caryophylliidae</taxon>
        <taxon>Desmophyllum</taxon>
    </lineage>
</organism>
<feature type="compositionally biased region" description="Basic and acidic residues" evidence="1">
    <location>
        <begin position="83"/>
        <end position="92"/>
    </location>
</feature>
<accession>A0A9W9YWP9</accession>
<gene>
    <name evidence="2" type="ORF">OS493_029754</name>
</gene>